<dbReference type="Gene3D" id="2.30.110.50">
    <property type="match status" value="1"/>
</dbReference>
<reference evidence="7" key="1">
    <citation type="journal article" date="2014" name="Soil Biol. Biochem.">
        <title>Structure and function of bacterial communities in ageing soils: Insights from the Mendocino ecological staircase.</title>
        <authorList>
            <person name="Uroz S."/>
            <person name="Tech J.J."/>
            <person name="Sawaya N.A."/>
            <person name="Frey-Klett P."/>
            <person name="Leveau J.H.J."/>
        </authorList>
    </citation>
    <scope>NUCLEOTIDE SEQUENCE [LARGE SCALE GENOMIC DNA]</scope>
    <source>
        <strain evidence="7">Cal35</strain>
    </source>
</reference>
<dbReference type="KEGG" id="care:LT85_3931"/>
<dbReference type="AlphaFoldDB" id="A0A0A1FHH3"/>
<name>A0A0A1FHH3_9BURK</name>
<sequence length="827" mass="90538">MSSLNSGGQQAYHLEIRRAGVHAKDLSVVSFDGVEEMGEPSRFVIRLTHPAPDLPRASFLGMPATFTINPPALPGLPALGDGRKTQGIVTGFSTLASSKDATIYEMVLESRLAQLRNVKRCRLFLDQSFPKIIESILREHGFAGDNSHFSFTLLRTYEKRPIVTQWHESDLAFIQRLCRRSGIWFRIDAGEWGEVAHFGDDFTHYRRQPALTAPFSENAGLESVGAEAVHAFETHCKNIQQSFIVRDYNRQAAPAPIETEVNLARNDKTTFGQSYAFGTLHLDPAQAKWEGQLRHEAALSEQIVYQGKSNVLGLVPGAVFRLNNKVLPDAEFGQLITRVTHHGARDAAYHNTYAAIPSDRIYRLPLHEADWPKISGTVSARIASPNRYPYAYMNEAGDYMVQFDFDRDPRQKGLNSCWMRLAKPFAGSVQTGFHFPLLDGTEVAVAFHDGDPDKPYIAHALHDSQNGDLITNQNRWMSRNEIRTQSNNKLRLEDWEGFEHVKLATEYGKSQLNLGHLVDAKKQKRGEGLEIRTDLWGSVRAGKGLFLSADAQAKANGQQLDMKAALNQLQLAVAGASGLADAARVAKAEIADLKAENQWLKDSVTELKQAVMVLSAPAGVAVATPERVSIAAGKDVHVSTAANANVSALRNVVIAASDVLSLFAHKLGIKLFAARGKVLIQAQSDAMELVAERDMHLTSANGTLIANGANGTVISGGGSAYVKVTGDNVEIGGAGNLILKIIDIQKSGPGEMKLPLPKFEQLDVHNNEKFILSDQLTGRPTPNRPYRIQLANGQIVEGKTTAKGETSIAKDDIAQGMKLLLQKNKES</sequence>
<comment type="similarity">
    <text evidence="1">Belongs to the VgrG protein family.</text>
</comment>
<dbReference type="InterPro" id="IPR017847">
    <property type="entry name" value="T6SS_RhsGE_Vgr_subset"/>
</dbReference>
<feature type="domain" description="DUF2345" evidence="4">
    <location>
        <begin position="602"/>
        <end position="749"/>
    </location>
</feature>
<proteinExistence type="inferred from homology"/>
<dbReference type="SUPFAM" id="SSF69279">
    <property type="entry name" value="Phage tail proteins"/>
    <property type="match status" value="2"/>
</dbReference>
<dbReference type="Pfam" id="PF04717">
    <property type="entry name" value="Phage_base_V"/>
    <property type="match status" value="1"/>
</dbReference>
<dbReference type="Pfam" id="PF13296">
    <property type="entry name" value="T6SS_Vgr"/>
    <property type="match status" value="1"/>
</dbReference>
<evidence type="ECO:0000313" key="6">
    <source>
        <dbReference type="EMBL" id="AIY43089.1"/>
    </source>
</evidence>
<evidence type="ECO:0000259" key="4">
    <source>
        <dbReference type="Pfam" id="PF10106"/>
    </source>
</evidence>
<protein>
    <submittedName>
        <fullName evidence="6">VgrG protein</fullName>
    </submittedName>
</protein>
<accession>A0A0A1FHH3</accession>
<dbReference type="Gene3D" id="3.55.50.10">
    <property type="entry name" value="Baseplate protein-like domains"/>
    <property type="match status" value="1"/>
</dbReference>
<dbReference type="EMBL" id="CP009962">
    <property type="protein sequence ID" value="AIY43089.1"/>
    <property type="molecule type" value="Genomic_DNA"/>
</dbReference>
<dbReference type="Gene3D" id="4.10.220.110">
    <property type="match status" value="1"/>
</dbReference>
<evidence type="ECO:0000256" key="1">
    <source>
        <dbReference type="ARBA" id="ARBA00005558"/>
    </source>
</evidence>
<dbReference type="InterPro" id="IPR028244">
    <property type="entry name" value="T6SS_Rhs_Vgr_dom"/>
</dbReference>
<feature type="coiled-coil region" evidence="2">
    <location>
        <begin position="576"/>
        <end position="610"/>
    </location>
</feature>
<dbReference type="InterPro" id="IPR006531">
    <property type="entry name" value="Gp5/Vgr_OB"/>
</dbReference>
<keyword evidence="7" id="KW-1185">Reference proteome</keyword>
<dbReference type="NCBIfam" id="TIGR03361">
    <property type="entry name" value="VI_Rhs_Vgr"/>
    <property type="match status" value="1"/>
</dbReference>
<evidence type="ECO:0000259" key="5">
    <source>
        <dbReference type="Pfam" id="PF13296"/>
    </source>
</evidence>
<evidence type="ECO:0000259" key="3">
    <source>
        <dbReference type="Pfam" id="PF04717"/>
    </source>
</evidence>
<evidence type="ECO:0000256" key="2">
    <source>
        <dbReference type="SAM" id="Coils"/>
    </source>
</evidence>
<gene>
    <name evidence="6" type="primary">vgrG</name>
    <name evidence="6" type="ORF">LT85_3931</name>
</gene>
<dbReference type="Proteomes" id="UP000030302">
    <property type="component" value="Chromosome"/>
</dbReference>
<dbReference type="HOGENOM" id="CLU_004121_4_0_4"/>
<dbReference type="Pfam" id="PF05954">
    <property type="entry name" value="Phage_GPD"/>
    <property type="match status" value="1"/>
</dbReference>
<dbReference type="InterPro" id="IPR006533">
    <property type="entry name" value="T6SS_Vgr_RhsGE"/>
</dbReference>
<feature type="domain" description="Putative type VI secretion system Rhs element associated Vgr" evidence="5">
    <location>
        <begin position="481"/>
        <end position="583"/>
    </location>
</feature>
<dbReference type="InterPro" id="IPR037026">
    <property type="entry name" value="Vgr_OB-fold_dom_sf"/>
</dbReference>
<keyword evidence="2" id="KW-0175">Coiled coil</keyword>
<organism evidence="6 7">
    <name type="scientific">Collimonas arenae</name>
    <dbReference type="NCBI Taxonomy" id="279058"/>
    <lineage>
        <taxon>Bacteria</taxon>
        <taxon>Pseudomonadati</taxon>
        <taxon>Pseudomonadota</taxon>
        <taxon>Betaproteobacteria</taxon>
        <taxon>Burkholderiales</taxon>
        <taxon>Oxalobacteraceae</taxon>
        <taxon>Collimonas</taxon>
    </lineage>
</organism>
<feature type="domain" description="Gp5/Type VI secretion system Vgr protein OB-fold" evidence="3">
    <location>
        <begin position="413"/>
        <end position="461"/>
    </location>
</feature>
<dbReference type="Pfam" id="PF10106">
    <property type="entry name" value="DUF2345"/>
    <property type="match status" value="1"/>
</dbReference>
<dbReference type="NCBIfam" id="TIGR01646">
    <property type="entry name" value="vgr_GE"/>
    <property type="match status" value="1"/>
</dbReference>
<dbReference type="SUPFAM" id="SSF69255">
    <property type="entry name" value="gp5 N-terminal domain-like"/>
    <property type="match status" value="1"/>
</dbReference>
<dbReference type="STRING" id="279058.LT85_3931"/>
<dbReference type="InterPro" id="IPR018769">
    <property type="entry name" value="VgrG2_DUF2345"/>
</dbReference>
<evidence type="ECO:0000313" key="7">
    <source>
        <dbReference type="Proteomes" id="UP000030302"/>
    </source>
</evidence>
<dbReference type="Gene3D" id="2.40.50.230">
    <property type="entry name" value="Gp5 N-terminal domain"/>
    <property type="match status" value="1"/>
</dbReference>